<reference evidence="2 3" key="1">
    <citation type="journal article" date="2015" name="Genome Announc.">
        <title>Expanding the biotechnology potential of lactobacilli through comparative genomics of 213 strains and associated genera.</title>
        <authorList>
            <person name="Sun Z."/>
            <person name="Harris H.M."/>
            <person name="McCann A."/>
            <person name="Guo C."/>
            <person name="Argimon S."/>
            <person name="Zhang W."/>
            <person name="Yang X."/>
            <person name="Jeffery I.B."/>
            <person name="Cooney J.C."/>
            <person name="Kagawa T.F."/>
            <person name="Liu W."/>
            <person name="Song Y."/>
            <person name="Salvetti E."/>
            <person name="Wrobel A."/>
            <person name="Rasinkangas P."/>
            <person name="Parkhill J."/>
            <person name="Rea M.C."/>
            <person name="O'Sullivan O."/>
            <person name="Ritari J."/>
            <person name="Douillard F.P."/>
            <person name="Paul Ross R."/>
            <person name="Yang R."/>
            <person name="Briner A.E."/>
            <person name="Felis G.E."/>
            <person name="de Vos W.M."/>
            <person name="Barrangou R."/>
            <person name="Klaenhammer T.R."/>
            <person name="Caufield P.W."/>
            <person name="Cui Y."/>
            <person name="Zhang H."/>
            <person name="O'Toole P.W."/>
        </authorList>
    </citation>
    <scope>NUCLEOTIDE SEQUENCE [LARGE SCALE GENOMIC DNA]</scope>
    <source>
        <strain evidence="2 3">DSM 18382</strain>
    </source>
</reference>
<dbReference type="InterPro" id="IPR021707">
    <property type="entry name" value="DUF3290"/>
</dbReference>
<proteinExistence type="predicted"/>
<keyword evidence="1" id="KW-0472">Membrane</keyword>
<protein>
    <recommendedName>
        <fullName evidence="4">DUF3290 domain-containing protein</fullName>
    </recommendedName>
</protein>
<dbReference type="AlphaFoldDB" id="A0A0R1W031"/>
<dbReference type="Pfam" id="PF11694">
    <property type="entry name" value="DUF3290"/>
    <property type="match status" value="1"/>
</dbReference>
<keyword evidence="1" id="KW-1133">Transmembrane helix</keyword>
<keyword evidence="1" id="KW-0812">Transmembrane</keyword>
<evidence type="ECO:0000313" key="3">
    <source>
        <dbReference type="Proteomes" id="UP000051966"/>
    </source>
</evidence>
<comment type="caution">
    <text evidence="2">The sequence shown here is derived from an EMBL/GenBank/DDBJ whole genome shotgun (WGS) entry which is preliminary data.</text>
</comment>
<evidence type="ECO:0008006" key="4">
    <source>
        <dbReference type="Google" id="ProtNLM"/>
    </source>
</evidence>
<evidence type="ECO:0000313" key="2">
    <source>
        <dbReference type="EMBL" id="KRM10927.1"/>
    </source>
</evidence>
<dbReference type="PATRIC" id="fig|1423743.5.peg.2015"/>
<name>A0A0R1W031_9LACO</name>
<sequence length="158" mass="18307">MWFRGNSKMTFYTYNYLHASQNTWQYARIIIICVVVLGFILFSIHYLRHRFDMKYKDLSIIFGTLLLLILGMQYNDFSNIQNSIKQSGQMTTVVREAAKQLDVSKESISVNATTPNDNVLIKSSKGFFRVDYNTDGSQFVLERVDLYDSSNVKVEGEK</sequence>
<dbReference type="Proteomes" id="UP000051966">
    <property type="component" value="Unassembled WGS sequence"/>
</dbReference>
<evidence type="ECO:0000256" key="1">
    <source>
        <dbReference type="SAM" id="Phobius"/>
    </source>
</evidence>
<feature type="transmembrane region" description="Helical" evidence="1">
    <location>
        <begin position="26"/>
        <end position="46"/>
    </location>
</feature>
<keyword evidence="3" id="KW-1185">Reference proteome</keyword>
<accession>A0A0R1W031</accession>
<feature type="transmembrane region" description="Helical" evidence="1">
    <location>
        <begin position="58"/>
        <end position="74"/>
    </location>
</feature>
<organism evidence="2 3">
    <name type="scientific">Lentilactobacillus farraginis DSM 18382 = JCM 14108</name>
    <dbReference type="NCBI Taxonomy" id="1423743"/>
    <lineage>
        <taxon>Bacteria</taxon>
        <taxon>Bacillati</taxon>
        <taxon>Bacillota</taxon>
        <taxon>Bacilli</taxon>
        <taxon>Lactobacillales</taxon>
        <taxon>Lactobacillaceae</taxon>
        <taxon>Lentilactobacillus</taxon>
    </lineage>
</organism>
<gene>
    <name evidence="2" type="ORF">FD41_GL001955</name>
</gene>
<dbReference type="EMBL" id="AZFY01000027">
    <property type="protein sequence ID" value="KRM10927.1"/>
    <property type="molecule type" value="Genomic_DNA"/>
</dbReference>